<dbReference type="Pfam" id="PF23473">
    <property type="entry name" value="LysM3_LYK4_5"/>
    <property type="match status" value="1"/>
</dbReference>
<dbReference type="OrthoDB" id="4062651at2759"/>
<evidence type="ECO:0000256" key="1">
    <source>
        <dbReference type="SAM" id="Phobius"/>
    </source>
</evidence>
<feature type="domain" description="LysM" evidence="3">
    <location>
        <begin position="187"/>
        <end position="232"/>
    </location>
</feature>
<evidence type="ECO:0000259" key="3">
    <source>
        <dbReference type="PROSITE" id="PS51782"/>
    </source>
</evidence>
<feature type="signal peptide" evidence="2">
    <location>
        <begin position="1"/>
        <end position="21"/>
    </location>
</feature>
<keyword evidence="1" id="KW-0472">Membrane</keyword>
<name>A0A6P6TM62_COFAR</name>
<keyword evidence="1" id="KW-0812">Transmembrane</keyword>
<dbReference type="PANTHER" id="PTHR45927:SF5">
    <property type="entry name" value="PROTEIN KINASE DOMAIN-CONTAINING PROTEIN"/>
    <property type="match status" value="1"/>
</dbReference>
<dbReference type="PROSITE" id="PS51782">
    <property type="entry name" value="LYSM"/>
    <property type="match status" value="1"/>
</dbReference>
<dbReference type="RefSeq" id="XP_027078651.1">
    <property type="nucleotide sequence ID" value="XM_027222850.1"/>
</dbReference>
<dbReference type="InterPro" id="IPR056563">
    <property type="entry name" value="LysM3_LYK4_5"/>
</dbReference>
<dbReference type="AlphaFoldDB" id="A0A6P6TM62"/>
<feature type="transmembrane region" description="Helical" evidence="1">
    <location>
        <begin position="266"/>
        <end position="289"/>
    </location>
</feature>
<dbReference type="PANTHER" id="PTHR45927">
    <property type="entry name" value="LYSM-DOMAIN RECEPTOR-LIKE KINASE-RELATED"/>
    <property type="match status" value="1"/>
</dbReference>
<dbReference type="InterPro" id="IPR036779">
    <property type="entry name" value="LysM_dom_sf"/>
</dbReference>
<feature type="chain" id="PRO_5028364771" evidence="2">
    <location>
        <begin position="22"/>
        <end position="354"/>
    </location>
</feature>
<accession>A0A6P6TM62</accession>
<reference evidence="4" key="1">
    <citation type="journal article" date="2025" name="Foods">
        <title>Unveiling the Microbial Signatures of Arabica Coffee Cherries: Insights into Ripeness Specific Diversity, Functional Traits, and Implications for Quality and Safety.</title>
        <authorList>
            <consortium name="RefSeq"/>
            <person name="Tenea G.N."/>
            <person name="Cifuentes V."/>
            <person name="Reyes P."/>
            <person name="Cevallos-Vallejos M."/>
        </authorList>
    </citation>
    <scope>NUCLEOTIDE SEQUENCE [LARGE SCALE GENOMIC DNA]</scope>
</reference>
<keyword evidence="2" id="KW-0732">Signal</keyword>
<keyword evidence="4" id="KW-1185">Reference proteome</keyword>
<dbReference type="InterPro" id="IPR056561">
    <property type="entry name" value="NFP_LYK_LysM1"/>
</dbReference>
<dbReference type="InterPro" id="IPR052611">
    <property type="entry name" value="Plant_RLK_LysM"/>
</dbReference>
<evidence type="ECO:0000256" key="2">
    <source>
        <dbReference type="SAM" id="SignalP"/>
    </source>
</evidence>
<keyword evidence="1" id="KW-1133">Transmembrane helix</keyword>
<dbReference type="GeneID" id="113701938"/>
<organism evidence="4 5">
    <name type="scientific">Coffea arabica</name>
    <name type="common">Arabian coffee</name>
    <dbReference type="NCBI Taxonomy" id="13443"/>
    <lineage>
        <taxon>Eukaryota</taxon>
        <taxon>Viridiplantae</taxon>
        <taxon>Streptophyta</taxon>
        <taxon>Embryophyta</taxon>
        <taxon>Tracheophyta</taxon>
        <taxon>Spermatophyta</taxon>
        <taxon>Magnoliopsida</taxon>
        <taxon>eudicotyledons</taxon>
        <taxon>Gunneridae</taxon>
        <taxon>Pentapetalae</taxon>
        <taxon>asterids</taxon>
        <taxon>lamiids</taxon>
        <taxon>Gentianales</taxon>
        <taxon>Rubiaceae</taxon>
        <taxon>Ixoroideae</taxon>
        <taxon>Gardenieae complex</taxon>
        <taxon>Bertiereae - Coffeeae clade</taxon>
        <taxon>Coffeeae</taxon>
        <taxon>Coffea</taxon>
    </lineage>
</organism>
<dbReference type="InterPro" id="IPR018392">
    <property type="entry name" value="LysM"/>
</dbReference>
<dbReference type="Proteomes" id="UP001652660">
    <property type="component" value="Chromosome 7e"/>
</dbReference>
<dbReference type="InterPro" id="IPR056562">
    <property type="entry name" value="LysM2_CERK1_LYK3_4_5"/>
</dbReference>
<reference evidence="5" key="2">
    <citation type="submission" date="2025-08" db="UniProtKB">
        <authorList>
            <consortium name="RefSeq"/>
        </authorList>
    </citation>
    <scope>IDENTIFICATION</scope>
    <source>
        <tissue evidence="5">Leaves</tissue>
    </source>
</reference>
<dbReference type="Pfam" id="PF23446">
    <property type="entry name" value="LysM1_NFP_LYK"/>
    <property type="match status" value="1"/>
</dbReference>
<evidence type="ECO:0000313" key="5">
    <source>
        <dbReference type="RefSeq" id="XP_027078651.1"/>
    </source>
</evidence>
<protein>
    <submittedName>
        <fullName evidence="5">LysM domain receptor-like kinase 4</fullName>
    </submittedName>
</protein>
<dbReference type="Gene3D" id="3.10.350.10">
    <property type="entry name" value="LysM domain"/>
    <property type="match status" value="1"/>
</dbReference>
<evidence type="ECO:0000313" key="4">
    <source>
        <dbReference type="Proteomes" id="UP001652660"/>
    </source>
</evidence>
<gene>
    <name evidence="5" type="primary">LOC113701938</name>
</gene>
<proteinExistence type="predicted"/>
<sequence length="354" mass="39079">MNEYLICFFLIVGHLASRLNGQQQYSGNSVLSCNNTDKKGPSPAFLYSCNGEKHFCPAFLIFRSQSTYNSATAISNLTSSSAVELARINNISISGVLPQSREVIVPVNCSCSGQYYQANASYLIQSDYDTYYTIANNTYQGLSTCDALKRENPYDALDIGPGMTLRVPLRCACPSKNQTRNGIKFLLTYLVTWNDNIADLSYRFNVTARSLADANGFSEKDPVLYPFTTILIPLSGEPFSSQPTVYSSVDAPSPSTPPRRRKESQIGIYIGIAAGSSFGILSCVLFLIFSHFVRGKINEASLKNKDGNKMQNLPANILDKIADFDQELKIYEFEELEAATGNFSPQKKLSDSVY</sequence>
<dbReference type="Pfam" id="PF23472">
    <property type="entry name" value="LysM2_CERK1_LYK3_4_5"/>
    <property type="match status" value="1"/>
</dbReference>